<comment type="caution">
    <text evidence="17">The sequence shown here is derived from an EMBL/GenBank/DDBJ whole genome shotgun (WGS) entry which is preliminary data.</text>
</comment>
<keyword evidence="8 13" id="KW-0067">ATP-binding</keyword>
<keyword evidence="5 13" id="KW-0235">DNA replication</keyword>
<evidence type="ECO:0000256" key="15">
    <source>
        <dbReference type="SAM" id="MobiDB-lite"/>
    </source>
</evidence>
<dbReference type="GO" id="GO:0003697">
    <property type="term" value="F:single-stranded DNA binding"/>
    <property type="evidence" value="ECO:0007669"/>
    <property type="project" value="UniProtKB-UniRule"/>
</dbReference>
<dbReference type="Gene3D" id="3.40.50.300">
    <property type="entry name" value="P-loop containing nucleotide triphosphate hydrolases"/>
    <property type="match status" value="2"/>
</dbReference>
<evidence type="ECO:0000313" key="17">
    <source>
        <dbReference type="EMBL" id="MCG4618345.1"/>
    </source>
</evidence>
<comment type="similarity">
    <text evidence="2 13 14">Belongs to the RecF family.</text>
</comment>
<dbReference type="GO" id="GO:0006302">
    <property type="term" value="P:double-strand break repair"/>
    <property type="evidence" value="ECO:0007669"/>
    <property type="project" value="TreeGrafter"/>
</dbReference>
<evidence type="ECO:0000256" key="6">
    <source>
        <dbReference type="ARBA" id="ARBA00022741"/>
    </source>
</evidence>
<feature type="region of interest" description="Disordered" evidence="15">
    <location>
        <begin position="419"/>
        <end position="442"/>
    </location>
</feature>
<evidence type="ECO:0000256" key="5">
    <source>
        <dbReference type="ARBA" id="ARBA00022705"/>
    </source>
</evidence>
<evidence type="ECO:0000256" key="1">
    <source>
        <dbReference type="ARBA" id="ARBA00004496"/>
    </source>
</evidence>
<feature type="domain" description="RecF/RecN/SMC N-terminal" evidence="16">
    <location>
        <begin position="2"/>
        <end position="397"/>
    </location>
</feature>
<dbReference type="Gene3D" id="1.20.1050.90">
    <property type="entry name" value="RecF/RecN/SMC, N-terminal domain"/>
    <property type="match status" value="1"/>
</dbReference>
<protein>
    <recommendedName>
        <fullName evidence="3 13">DNA replication and repair protein RecF</fullName>
    </recommendedName>
</protein>
<sequence>MYISRIALDDYRSFHQCVVELSPGVNILVGPNGQGKTNFVEAIGYLTNFHSHRASADSALVRFAPQSAALAQRESSQITADQDEDLEVPETAAGNTVDTGTSAAAVIRVKAHLQEREVLLDLEIGSGRANRARLARSPVPIKQVRGLVATTMFAPEDLDILQGDPAARRRFLDDLLVQLWPVEAGTITQHQKILRQRGALLKQAAKKKRRGADLSLELSTLDVWNNQLSQVGARLIAGRVRALQALAPYAAQAYLLVLGEEHLANSSQTLGLSYLPSFNPPADLADPQAVASALQETFAARRQEELTRGVNLAGAHRDDMALMLDALPVKGFASHGETWSAALALRLGQFELLRQVGETPILILDDVFAELDPSRRAALLDFMDRADQVLITATNRKDLPAEIKGQFFEVLRGGQGTRIQAAPLPEQENGNADSENDWGDAS</sequence>
<evidence type="ECO:0000256" key="14">
    <source>
        <dbReference type="RuleBase" id="RU000578"/>
    </source>
</evidence>
<dbReference type="Pfam" id="PF02463">
    <property type="entry name" value="SMC_N"/>
    <property type="match status" value="1"/>
</dbReference>
<dbReference type="InterPro" id="IPR003395">
    <property type="entry name" value="RecF/RecN/SMC_N"/>
</dbReference>
<evidence type="ECO:0000256" key="12">
    <source>
        <dbReference type="ARBA" id="ARBA00025401"/>
    </source>
</evidence>
<gene>
    <name evidence="13" type="primary">recF</name>
    <name evidence="17" type="ORF">L0M99_07555</name>
</gene>
<dbReference type="InterPro" id="IPR018078">
    <property type="entry name" value="DNA-binding_RecF_CS"/>
</dbReference>
<keyword evidence="4 13" id="KW-0963">Cytoplasm</keyword>
<evidence type="ECO:0000256" key="13">
    <source>
        <dbReference type="HAMAP-Rule" id="MF_00365"/>
    </source>
</evidence>
<dbReference type="AlphaFoldDB" id="A0AAJ1BCI3"/>
<dbReference type="HAMAP" id="MF_00365">
    <property type="entry name" value="RecF"/>
    <property type="match status" value="1"/>
</dbReference>
<evidence type="ECO:0000256" key="3">
    <source>
        <dbReference type="ARBA" id="ARBA00020170"/>
    </source>
</evidence>
<dbReference type="Proteomes" id="UP001200537">
    <property type="component" value="Unassembled WGS sequence"/>
</dbReference>
<keyword evidence="7 13" id="KW-0227">DNA damage</keyword>
<dbReference type="PANTHER" id="PTHR32182">
    <property type="entry name" value="DNA REPLICATION AND REPAIR PROTEIN RECF"/>
    <property type="match status" value="1"/>
</dbReference>
<dbReference type="SUPFAM" id="SSF52540">
    <property type="entry name" value="P-loop containing nucleoside triphosphate hydrolases"/>
    <property type="match status" value="1"/>
</dbReference>
<dbReference type="EMBL" id="JAKNHJ010000014">
    <property type="protein sequence ID" value="MCG4618345.1"/>
    <property type="molecule type" value="Genomic_DNA"/>
</dbReference>
<organism evidence="17 18">
    <name type="scientific">Varibaculum cambriense</name>
    <dbReference type="NCBI Taxonomy" id="184870"/>
    <lineage>
        <taxon>Bacteria</taxon>
        <taxon>Bacillati</taxon>
        <taxon>Actinomycetota</taxon>
        <taxon>Actinomycetes</taxon>
        <taxon>Actinomycetales</taxon>
        <taxon>Actinomycetaceae</taxon>
        <taxon>Varibaculum</taxon>
    </lineage>
</organism>
<evidence type="ECO:0000256" key="11">
    <source>
        <dbReference type="ARBA" id="ARBA00023236"/>
    </source>
</evidence>
<keyword evidence="10 13" id="KW-0234">DNA repair</keyword>
<dbReference type="InterPro" id="IPR042174">
    <property type="entry name" value="RecF_2"/>
</dbReference>
<dbReference type="GO" id="GO:0005524">
    <property type="term" value="F:ATP binding"/>
    <property type="evidence" value="ECO:0007669"/>
    <property type="project" value="UniProtKB-UniRule"/>
</dbReference>
<dbReference type="PROSITE" id="PS00617">
    <property type="entry name" value="RECF_1"/>
    <property type="match status" value="1"/>
</dbReference>
<evidence type="ECO:0000313" key="18">
    <source>
        <dbReference type="Proteomes" id="UP001200537"/>
    </source>
</evidence>
<evidence type="ECO:0000259" key="16">
    <source>
        <dbReference type="Pfam" id="PF02463"/>
    </source>
</evidence>
<evidence type="ECO:0000256" key="9">
    <source>
        <dbReference type="ARBA" id="ARBA00023125"/>
    </source>
</evidence>
<dbReference type="GO" id="GO:0000731">
    <property type="term" value="P:DNA synthesis involved in DNA repair"/>
    <property type="evidence" value="ECO:0007669"/>
    <property type="project" value="TreeGrafter"/>
</dbReference>
<accession>A0AAJ1BCI3</accession>
<dbReference type="InterPro" id="IPR027417">
    <property type="entry name" value="P-loop_NTPase"/>
</dbReference>
<proteinExistence type="inferred from homology"/>
<keyword evidence="6 13" id="KW-0547">Nucleotide-binding</keyword>
<keyword evidence="11 13" id="KW-0742">SOS response</keyword>
<comment type="subcellular location">
    <subcellularLocation>
        <location evidence="1 13 14">Cytoplasm</location>
    </subcellularLocation>
</comment>
<evidence type="ECO:0000256" key="8">
    <source>
        <dbReference type="ARBA" id="ARBA00022840"/>
    </source>
</evidence>
<dbReference type="NCBIfam" id="TIGR00611">
    <property type="entry name" value="recf"/>
    <property type="match status" value="1"/>
</dbReference>
<dbReference type="InterPro" id="IPR001238">
    <property type="entry name" value="DNA-binding_RecF"/>
</dbReference>
<dbReference type="GO" id="GO:0009432">
    <property type="term" value="P:SOS response"/>
    <property type="evidence" value="ECO:0007669"/>
    <property type="project" value="UniProtKB-UniRule"/>
</dbReference>
<comment type="function">
    <text evidence="12 13 14">The RecF protein is involved in DNA metabolism; it is required for DNA replication and normal SOS inducibility. RecF binds preferentially to single-stranded, linear DNA. It also seems to bind ATP.</text>
</comment>
<dbReference type="PANTHER" id="PTHR32182:SF0">
    <property type="entry name" value="DNA REPLICATION AND REPAIR PROTEIN RECF"/>
    <property type="match status" value="1"/>
</dbReference>
<dbReference type="PROSITE" id="PS00618">
    <property type="entry name" value="RECF_2"/>
    <property type="match status" value="1"/>
</dbReference>
<dbReference type="GO" id="GO:0005737">
    <property type="term" value="C:cytoplasm"/>
    <property type="evidence" value="ECO:0007669"/>
    <property type="project" value="UniProtKB-SubCell"/>
</dbReference>
<name>A0AAJ1BCI3_9ACTO</name>
<reference evidence="17" key="1">
    <citation type="submission" date="2022-01" db="EMBL/GenBank/DDBJ databases">
        <title>Collection of gut derived symbiotic bacterial strains cultured from healthy donors.</title>
        <authorList>
            <person name="Lin H."/>
            <person name="Kohout C."/>
            <person name="Waligurski E."/>
            <person name="Pamer E.G."/>
        </authorList>
    </citation>
    <scope>NUCLEOTIDE SEQUENCE</scope>
    <source>
        <strain evidence="17">DFI.7.46</strain>
    </source>
</reference>
<evidence type="ECO:0000256" key="7">
    <source>
        <dbReference type="ARBA" id="ARBA00022763"/>
    </source>
</evidence>
<dbReference type="GO" id="GO:0006260">
    <property type="term" value="P:DNA replication"/>
    <property type="evidence" value="ECO:0007669"/>
    <property type="project" value="UniProtKB-UniRule"/>
</dbReference>
<feature type="binding site" evidence="13">
    <location>
        <begin position="30"/>
        <end position="37"/>
    </location>
    <ligand>
        <name>ATP</name>
        <dbReference type="ChEBI" id="CHEBI:30616"/>
    </ligand>
</feature>
<evidence type="ECO:0000256" key="10">
    <source>
        <dbReference type="ARBA" id="ARBA00023204"/>
    </source>
</evidence>
<keyword evidence="9 13" id="KW-0238">DNA-binding</keyword>
<dbReference type="RefSeq" id="WP_238128261.1">
    <property type="nucleotide sequence ID" value="NZ_JAGZVZ010000007.1"/>
</dbReference>
<evidence type="ECO:0000256" key="2">
    <source>
        <dbReference type="ARBA" id="ARBA00008016"/>
    </source>
</evidence>
<evidence type="ECO:0000256" key="4">
    <source>
        <dbReference type="ARBA" id="ARBA00022490"/>
    </source>
</evidence>